<proteinExistence type="predicted"/>
<evidence type="ECO:0008006" key="4">
    <source>
        <dbReference type="Google" id="ProtNLM"/>
    </source>
</evidence>
<dbReference type="PANTHER" id="PTHR30619:SF1">
    <property type="entry name" value="RECOMBINATION PROTEIN 2"/>
    <property type="match status" value="1"/>
</dbReference>
<sequence length="436" mass="47614">MKTKFPMLSMLFLAALLAANAAAKNSTSDAQAGIVAPEVGKSLPAWSKGELDIHHINTGRGDAVFLLLPDGTSLLSDASGKTVEQAPFSLPTKPDASHPPGTWVARYVQRVLSSRALPERSRRQLDYFMLSHFHGDHMGAIVPDSPLAPNGAYQLSGITEVAEHLHVAKIIDRGWPTYDYPAPIKNPTVDNYRKFLDWQIVRQGLEVERFQPGRNDQIKLLHDAGSYPDFEIRNIYTNGVVWTGKDSGTRSLFPSVRDLAPADYPIENTLSLVFRVSYGKFDYFHGGDLSNNDAETAFDPPAWKNVETPVALAAGAVDAMKANHHGSWDANSIGLLGNLKPRVIVVTSRAEGHPAINAWKHMTSKDVWPGERDIFVTNVAPATAATTYGIEETAKSTQGHVVIRVAAGGASYRVFVLDDDDEEMRVKAVFGPYASN</sequence>
<dbReference type="EMBL" id="JBBWWT010000001">
    <property type="protein sequence ID" value="MEL1263342.1"/>
    <property type="molecule type" value="Genomic_DNA"/>
</dbReference>
<keyword evidence="3" id="KW-1185">Reference proteome</keyword>
<keyword evidence="1" id="KW-0732">Signal</keyword>
<accession>A0ABU9IY48</accession>
<evidence type="ECO:0000313" key="2">
    <source>
        <dbReference type="EMBL" id="MEL1263342.1"/>
    </source>
</evidence>
<dbReference type="InterPro" id="IPR052159">
    <property type="entry name" value="Competence_DNA_uptake"/>
</dbReference>
<dbReference type="RefSeq" id="WP_341724522.1">
    <property type="nucleotide sequence ID" value="NZ_JBBWWT010000001.1"/>
</dbReference>
<feature type="signal peptide" evidence="1">
    <location>
        <begin position="1"/>
        <end position="23"/>
    </location>
</feature>
<dbReference type="Gene3D" id="3.60.15.10">
    <property type="entry name" value="Ribonuclease Z/Hydroxyacylglutathione hydrolase-like"/>
    <property type="match status" value="1"/>
</dbReference>
<evidence type="ECO:0000256" key="1">
    <source>
        <dbReference type="SAM" id="SignalP"/>
    </source>
</evidence>
<gene>
    <name evidence="2" type="ORF">AAD027_03025</name>
</gene>
<reference evidence="2 3" key="1">
    <citation type="submission" date="2024-04" db="EMBL/GenBank/DDBJ databases">
        <title>Draft genome sequence of Pseudoxanthomonas putridarboris WD12.</title>
        <authorList>
            <person name="Oh J."/>
        </authorList>
    </citation>
    <scope>NUCLEOTIDE SEQUENCE [LARGE SCALE GENOMIC DNA]</scope>
    <source>
        <strain evidence="2 3">WD12</strain>
    </source>
</reference>
<name>A0ABU9IY48_9GAMM</name>
<protein>
    <recommendedName>
        <fullName evidence="4">Metal-dependent hydrolase, beta-lactamase superfamily II</fullName>
    </recommendedName>
</protein>
<organism evidence="2 3">
    <name type="scientific">Pseudoxanthomonas putridarboris</name>
    <dbReference type="NCBI Taxonomy" id="752605"/>
    <lineage>
        <taxon>Bacteria</taxon>
        <taxon>Pseudomonadati</taxon>
        <taxon>Pseudomonadota</taxon>
        <taxon>Gammaproteobacteria</taxon>
        <taxon>Lysobacterales</taxon>
        <taxon>Lysobacteraceae</taxon>
        <taxon>Pseudoxanthomonas</taxon>
    </lineage>
</organism>
<dbReference type="SUPFAM" id="SSF56281">
    <property type="entry name" value="Metallo-hydrolase/oxidoreductase"/>
    <property type="match status" value="1"/>
</dbReference>
<comment type="caution">
    <text evidence="2">The sequence shown here is derived from an EMBL/GenBank/DDBJ whole genome shotgun (WGS) entry which is preliminary data.</text>
</comment>
<dbReference type="InterPro" id="IPR036866">
    <property type="entry name" value="RibonucZ/Hydroxyglut_hydro"/>
</dbReference>
<evidence type="ECO:0000313" key="3">
    <source>
        <dbReference type="Proteomes" id="UP001459204"/>
    </source>
</evidence>
<feature type="chain" id="PRO_5047221457" description="Metal-dependent hydrolase, beta-lactamase superfamily II" evidence="1">
    <location>
        <begin position="24"/>
        <end position="436"/>
    </location>
</feature>
<dbReference type="Proteomes" id="UP001459204">
    <property type="component" value="Unassembled WGS sequence"/>
</dbReference>
<dbReference type="PANTHER" id="PTHR30619">
    <property type="entry name" value="DNA INTERNALIZATION/COMPETENCE PROTEIN COMEC/REC2"/>
    <property type="match status" value="1"/>
</dbReference>